<keyword evidence="3" id="KW-1185">Reference proteome</keyword>
<evidence type="ECO:0000313" key="2">
    <source>
        <dbReference type="EMBL" id="CAH3129660.1"/>
    </source>
</evidence>
<organism evidence="2 3">
    <name type="scientific">Porites lobata</name>
    <dbReference type="NCBI Taxonomy" id="104759"/>
    <lineage>
        <taxon>Eukaryota</taxon>
        <taxon>Metazoa</taxon>
        <taxon>Cnidaria</taxon>
        <taxon>Anthozoa</taxon>
        <taxon>Hexacorallia</taxon>
        <taxon>Scleractinia</taxon>
        <taxon>Fungiina</taxon>
        <taxon>Poritidae</taxon>
        <taxon>Porites</taxon>
    </lineage>
</organism>
<gene>
    <name evidence="2" type="ORF">PLOB_00034453</name>
</gene>
<name>A0ABN8P0Y2_9CNID</name>
<feature type="non-terminal residue" evidence="2">
    <location>
        <position position="1"/>
    </location>
</feature>
<dbReference type="EMBL" id="CALNXK010000047">
    <property type="protein sequence ID" value="CAH3129660.1"/>
    <property type="molecule type" value="Genomic_DNA"/>
</dbReference>
<evidence type="ECO:0000259" key="1">
    <source>
        <dbReference type="Pfam" id="PF25815"/>
    </source>
</evidence>
<evidence type="ECO:0000313" key="3">
    <source>
        <dbReference type="Proteomes" id="UP001159405"/>
    </source>
</evidence>
<sequence length="122" mass="13849">NCTFRKLSSKTSLRVYWSGGLRIRNCNNCCKRWYFTFNGNECSTPDPIDGLVYMLSGARPNTKLSPFRVRHIEGVCNALPAGIVEVGFHVGYCKGYTFNADARTEWNSVSRMYVEEIPPPQD</sequence>
<comment type="caution">
    <text evidence="2">The sequence shown here is derived from an EMBL/GenBank/DDBJ whole genome shotgun (WGS) entry which is preliminary data.</text>
</comment>
<protein>
    <recommendedName>
        <fullName evidence="1">CTHRC1 C-terminal domain-containing protein</fullName>
    </recommendedName>
</protein>
<dbReference type="Proteomes" id="UP001159405">
    <property type="component" value="Unassembled WGS sequence"/>
</dbReference>
<dbReference type="InterPro" id="IPR057873">
    <property type="entry name" value="CTHRC1_C"/>
</dbReference>
<dbReference type="Pfam" id="PF25815">
    <property type="entry name" value="CTHRC1_C"/>
    <property type="match status" value="1"/>
</dbReference>
<proteinExistence type="predicted"/>
<accession>A0ABN8P0Y2</accession>
<reference evidence="2 3" key="1">
    <citation type="submission" date="2022-05" db="EMBL/GenBank/DDBJ databases">
        <authorList>
            <consortium name="Genoscope - CEA"/>
            <person name="William W."/>
        </authorList>
    </citation>
    <scope>NUCLEOTIDE SEQUENCE [LARGE SCALE GENOMIC DNA]</scope>
</reference>
<feature type="domain" description="CTHRC1 C-terminal" evidence="1">
    <location>
        <begin position="1"/>
        <end position="114"/>
    </location>
</feature>